<gene>
    <name evidence="2" type="ORF">CC86DRAFT_400933</name>
</gene>
<protein>
    <submittedName>
        <fullName evidence="2">Uncharacterized protein</fullName>
    </submittedName>
</protein>
<name>A0A6A7AFS4_9PLEO</name>
<dbReference type="Proteomes" id="UP000799424">
    <property type="component" value="Unassembled WGS sequence"/>
</dbReference>
<feature type="region of interest" description="Disordered" evidence="1">
    <location>
        <begin position="41"/>
        <end position="63"/>
    </location>
</feature>
<evidence type="ECO:0000313" key="2">
    <source>
        <dbReference type="EMBL" id="KAF2832160.1"/>
    </source>
</evidence>
<keyword evidence="3" id="KW-1185">Reference proteome</keyword>
<sequence>MSTAVLKIAERNFLDVLKEFSSHQGRQHAIAGESTPCELCDTASDSDKNPDLDKVPTANDPPTRKVLNRIAEMFASSQGKVEDNVTASVFVRSEDGSPKVYLTKNRGCNETEELMASRLETFLRSSASSASSESADFSQDYWSQLKDYSEARIQKLVRRVQEHGTVENCRLLSPDYDTQERVLQLGTCVPKIAKRTRFNFATRYCNSHTYCAIKLISSLEIHPQEPFPSHCSSRTVQSRIRSVSSSCKSRPIVQVNHHCLCRVPGL</sequence>
<evidence type="ECO:0000256" key="1">
    <source>
        <dbReference type="SAM" id="MobiDB-lite"/>
    </source>
</evidence>
<feature type="compositionally biased region" description="Basic and acidic residues" evidence="1">
    <location>
        <begin position="45"/>
        <end position="54"/>
    </location>
</feature>
<reference evidence="2" key="1">
    <citation type="journal article" date="2020" name="Stud. Mycol.">
        <title>101 Dothideomycetes genomes: a test case for predicting lifestyles and emergence of pathogens.</title>
        <authorList>
            <person name="Haridas S."/>
            <person name="Albert R."/>
            <person name="Binder M."/>
            <person name="Bloem J."/>
            <person name="Labutti K."/>
            <person name="Salamov A."/>
            <person name="Andreopoulos B."/>
            <person name="Baker S."/>
            <person name="Barry K."/>
            <person name="Bills G."/>
            <person name="Bluhm B."/>
            <person name="Cannon C."/>
            <person name="Castanera R."/>
            <person name="Culley D."/>
            <person name="Daum C."/>
            <person name="Ezra D."/>
            <person name="Gonzalez J."/>
            <person name="Henrissat B."/>
            <person name="Kuo A."/>
            <person name="Liang C."/>
            <person name="Lipzen A."/>
            <person name="Lutzoni F."/>
            <person name="Magnuson J."/>
            <person name="Mondo S."/>
            <person name="Nolan M."/>
            <person name="Ohm R."/>
            <person name="Pangilinan J."/>
            <person name="Park H.-J."/>
            <person name="Ramirez L."/>
            <person name="Alfaro M."/>
            <person name="Sun H."/>
            <person name="Tritt A."/>
            <person name="Yoshinaga Y."/>
            <person name="Zwiers L.-H."/>
            <person name="Turgeon B."/>
            <person name="Goodwin S."/>
            <person name="Spatafora J."/>
            <person name="Crous P."/>
            <person name="Grigoriev I."/>
        </authorList>
    </citation>
    <scope>NUCLEOTIDE SEQUENCE</scope>
    <source>
        <strain evidence="2">CBS 113818</strain>
    </source>
</reference>
<dbReference type="AlphaFoldDB" id="A0A6A7AFS4"/>
<accession>A0A6A7AFS4</accession>
<dbReference type="EMBL" id="MU006217">
    <property type="protein sequence ID" value="KAF2832160.1"/>
    <property type="molecule type" value="Genomic_DNA"/>
</dbReference>
<evidence type="ECO:0000313" key="3">
    <source>
        <dbReference type="Proteomes" id="UP000799424"/>
    </source>
</evidence>
<organism evidence="2 3">
    <name type="scientific">Ophiobolus disseminans</name>
    <dbReference type="NCBI Taxonomy" id="1469910"/>
    <lineage>
        <taxon>Eukaryota</taxon>
        <taxon>Fungi</taxon>
        <taxon>Dikarya</taxon>
        <taxon>Ascomycota</taxon>
        <taxon>Pezizomycotina</taxon>
        <taxon>Dothideomycetes</taxon>
        <taxon>Pleosporomycetidae</taxon>
        <taxon>Pleosporales</taxon>
        <taxon>Pleosporineae</taxon>
        <taxon>Phaeosphaeriaceae</taxon>
        <taxon>Ophiobolus</taxon>
    </lineage>
</organism>
<proteinExistence type="predicted"/>